<keyword evidence="5" id="KW-1003">Cell membrane</keyword>
<comment type="similarity">
    <text evidence="2">Belongs to the OXA1/ALB3/YidC family. Type 1 subfamily.</text>
</comment>
<keyword evidence="5" id="KW-0472">Membrane</keyword>
<dbReference type="GO" id="GO:0015031">
    <property type="term" value="P:protein transport"/>
    <property type="evidence" value="ECO:0007669"/>
    <property type="project" value="UniProtKB-KW"/>
</dbReference>
<evidence type="ECO:0000256" key="9">
    <source>
        <dbReference type="ARBA" id="ARBA00033342"/>
    </source>
</evidence>
<evidence type="ECO:0000256" key="2">
    <source>
        <dbReference type="ARBA" id="ARBA00010527"/>
    </source>
</evidence>
<evidence type="ECO:0000256" key="7">
    <source>
        <dbReference type="ARBA" id="ARBA00023186"/>
    </source>
</evidence>
<evidence type="ECO:0000259" key="10">
    <source>
        <dbReference type="Pfam" id="PF14849"/>
    </source>
</evidence>
<dbReference type="AlphaFoldDB" id="A0A5J4PY50"/>
<gene>
    <name evidence="11" type="ORF">EZS27_034796</name>
</gene>
<evidence type="ECO:0000256" key="8">
    <source>
        <dbReference type="ARBA" id="ARBA00033245"/>
    </source>
</evidence>
<comment type="caution">
    <text evidence="11">The sequence shown here is derived from an EMBL/GenBank/DDBJ whole genome shotgun (WGS) entry which is preliminary data.</text>
</comment>
<evidence type="ECO:0000256" key="6">
    <source>
        <dbReference type="ARBA" id="ARBA00022927"/>
    </source>
</evidence>
<dbReference type="GO" id="GO:0005886">
    <property type="term" value="C:plasma membrane"/>
    <property type="evidence" value="ECO:0007669"/>
    <property type="project" value="UniProtKB-SubCell"/>
</dbReference>
<dbReference type="EMBL" id="SNRY01005571">
    <property type="protein sequence ID" value="KAA6314616.1"/>
    <property type="molecule type" value="Genomic_DNA"/>
</dbReference>
<name>A0A5J4PY50_9ZZZZ</name>
<protein>
    <recommendedName>
        <fullName evidence="3">Membrane protein insertase YidC</fullName>
    </recommendedName>
    <alternativeName>
        <fullName evidence="9">Foldase YidC</fullName>
    </alternativeName>
    <alternativeName>
        <fullName evidence="8">Membrane integrase YidC</fullName>
    </alternativeName>
</protein>
<evidence type="ECO:0000256" key="5">
    <source>
        <dbReference type="ARBA" id="ARBA00022475"/>
    </source>
</evidence>
<evidence type="ECO:0000256" key="4">
    <source>
        <dbReference type="ARBA" id="ARBA00022448"/>
    </source>
</evidence>
<evidence type="ECO:0000313" key="11">
    <source>
        <dbReference type="EMBL" id="KAA6314616.1"/>
    </source>
</evidence>
<comment type="subcellular location">
    <subcellularLocation>
        <location evidence="1">Cell membrane</location>
        <topology evidence="1">Multi-pass membrane protein</topology>
    </subcellularLocation>
</comment>
<dbReference type="InterPro" id="IPR028053">
    <property type="entry name" value="Membr_insert_YidC_N"/>
</dbReference>
<keyword evidence="6" id="KW-0653">Protein transport</keyword>
<reference evidence="11" key="1">
    <citation type="submission" date="2019-03" db="EMBL/GenBank/DDBJ databases">
        <title>Single cell metagenomics reveals metabolic interactions within the superorganism composed of flagellate Streblomastix strix and complex community of Bacteroidetes bacteria on its surface.</title>
        <authorList>
            <person name="Treitli S.C."/>
            <person name="Kolisko M."/>
            <person name="Husnik F."/>
            <person name="Keeling P."/>
            <person name="Hampl V."/>
        </authorList>
    </citation>
    <scope>NUCLEOTIDE SEQUENCE</scope>
    <source>
        <strain evidence="11">STM</strain>
    </source>
</reference>
<feature type="domain" description="Membrane insertase YidC N-terminal" evidence="10">
    <location>
        <begin position="87"/>
        <end position="129"/>
    </location>
</feature>
<sequence>MNMDKNTVVGLVLIAALLIGFSYFSRPNEEQIAAAKQYNDSISLIQKQGEELKTKAEAALINEKVQSRLDSTSLFFRAAQGNEEFTSIENDVVKLTFTNKGGRIYSAMLKKYDGQDMTPLVIFDKDEAFMNF</sequence>
<evidence type="ECO:0000256" key="3">
    <source>
        <dbReference type="ARBA" id="ARBA00015325"/>
    </source>
</evidence>
<organism evidence="11">
    <name type="scientific">termite gut metagenome</name>
    <dbReference type="NCBI Taxonomy" id="433724"/>
    <lineage>
        <taxon>unclassified sequences</taxon>
        <taxon>metagenomes</taxon>
        <taxon>organismal metagenomes</taxon>
    </lineage>
</organism>
<evidence type="ECO:0000256" key="1">
    <source>
        <dbReference type="ARBA" id="ARBA00004651"/>
    </source>
</evidence>
<dbReference type="Pfam" id="PF14849">
    <property type="entry name" value="YidC_periplas"/>
    <property type="match status" value="1"/>
</dbReference>
<dbReference type="InterPro" id="IPR038221">
    <property type="entry name" value="YidC_periplasmic_sf"/>
</dbReference>
<keyword evidence="7" id="KW-0143">Chaperone</keyword>
<proteinExistence type="inferred from homology"/>
<accession>A0A5J4PY50</accession>
<dbReference type="Gene3D" id="2.70.98.90">
    <property type="match status" value="1"/>
</dbReference>
<keyword evidence="4" id="KW-0813">Transport</keyword>
<feature type="non-terminal residue" evidence="11">
    <location>
        <position position="132"/>
    </location>
</feature>